<accession>A0A4Z1HLK4</accession>
<dbReference type="AlphaFoldDB" id="A0A4Z1HLK4"/>
<comment type="caution">
    <text evidence="1">The sequence shown here is derived from an EMBL/GenBank/DDBJ whole genome shotgun (WGS) entry which is preliminary data.</text>
</comment>
<evidence type="ECO:0000313" key="1">
    <source>
        <dbReference type="EMBL" id="TGO45863.1"/>
    </source>
</evidence>
<dbReference type="EMBL" id="PQXN01000358">
    <property type="protein sequence ID" value="TGO45863.1"/>
    <property type="molecule type" value="Genomic_DNA"/>
</dbReference>
<evidence type="ECO:0000313" key="2">
    <source>
        <dbReference type="Proteomes" id="UP000297527"/>
    </source>
</evidence>
<keyword evidence="2" id="KW-1185">Reference proteome</keyword>
<gene>
    <name evidence="1" type="ORF">BCON_0360g00070</name>
</gene>
<proteinExistence type="predicted"/>
<organism evidence="1 2">
    <name type="scientific">Botryotinia convoluta</name>
    <dbReference type="NCBI Taxonomy" id="54673"/>
    <lineage>
        <taxon>Eukaryota</taxon>
        <taxon>Fungi</taxon>
        <taxon>Dikarya</taxon>
        <taxon>Ascomycota</taxon>
        <taxon>Pezizomycotina</taxon>
        <taxon>Leotiomycetes</taxon>
        <taxon>Helotiales</taxon>
        <taxon>Sclerotiniaceae</taxon>
        <taxon>Botryotinia</taxon>
    </lineage>
</organism>
<dbReference type="Proteomes" id="UP000297527">
    <property type="component" value="Unassembled WGS sequence"/>
</dbReference>
<sequence length="73" mass="8255">MTDKIRDDALANTDPWEWTLAMQRTSVGYYLNNLTQASNYEVYVKGKWEGITGKYAVTTVTPKNTLTILLPPS</sequence>
<name>A0A4Z1HLK4_9HELO</name>
<dbReference type="OrthoDB" id="2135133at2759"/>
<reference evidence="1 2" key="1">
    <citation type="submission" date="2017-12" db="EMBL/GenBank/DDBJ databases">
        <title>Comparative genomics of Botrytis spp.</title>
        <authorList>
            <person name="Valero-Jimenez C.A."/>
            <person name="Tapia P."/>
            <person name="Veloso J."/>
            <person name="Silva-Moreno E."/>
            <person name="Staats M."/>
            <person name="Valdes J.H."/>
            <person name="Van Kan J.A.L."/>
        </authorList>
    </citation>
    <scope>NUCLEOTIDE SEQUENCE [LARGE SCALE GENOMIC DNA]</scope>
    <source>
        <strain evidence="1 2">MUCL11595</strain>
    </source>
</reference>
<protein>
    <submittedName>
        <fullName evidence="1">Uncharacterized protein</fullName>
    </submittedName>
</protein>